<sequence length="179" mass="21274">MPSDFKKVKIVRNPYARAVSAYLHTLKRPELLHKDTAGQFNRMQYSFAEFIDTLERLEGKNIDPHYSPQTYDFERHAKWSYDWIIQLESCTEQLRELECAMDLGASPLEEFRESKHHSKRRTNSDKFVGHTSYRSGNIAHSAYPYFYNRDLVQRVHKLFKDDFSRYGYSDELELPHSGR</sequence>
<name>A0A9X2HYZ1_9GAMM</name>
<dbReference type="RefSeq" id="WP_253968044.1">
    <property type="nucleotide sequence ID" value="NZ_JAMFTH010000002.1"/>
</dbReference>
<protein>
    <submittedName>
        <fullName evidence="8">Sulfotransferase family protein</fullName>
    </submittedName>
</protein>
<accession>A0A9X2HYZ1</accession>
<evidence type="ECO:0000256" key="6">
    <source>
        <dbReference type="ARBA" id="ARBA00023136"/>
    </source>
</evidence>
<organism evidence="8 9">
    <name type="scientific">Gilvimarinus xylanilyticus</name>
    <dbReference type="NCBI Taxonomy" id="2944139"/>
    <lineage>
        <taxon>Bacteria</taxon>
        <taxon>Pseudomonadati</taxon>
        <taxon>Pseudomonadota</taxon>
        <taxon>Gammaproteobacteria</taxon>
        <taxon>Cellvibrionales</taxon>
        <taxon>Cellvibrionaceae</taxon>
        <taxon>Gilvimarinus</taxon>
    </lineage>
</organism>
<evidence type="ECO:0000256" key="1">
    <source>
        <dbReference type="ARBA" id="ARBA00004323"/>
    </source>
</evidence>
<evidence type="ECO:0000256" key="7">
    <source>
        <dbReference type="ARBA" id="ARBA00023180"/>
    </source>
</evidence>
<evidence type="ECO:0000256" key="2">
    <source>
        <dbReference type="ARBA" id="ARBA00022679"/>
    </source>
</evidence>
<dbReference type="InterPro" id="IPR018011">
    <property type="entry name" value="Carb_sulfotrans_8-10"/>
</dbReference>
<reference evidence="8" key="2">
    <citation type="submission" date="2023-01" db="EMBL/GenBank/DDBJ databases">
        <title>Gilvimarinus xylanilyticus HB14 isolated from Caulerpa lentillifera aquaculture base in Hainan, China.</title>
        <authorList>
            <person name="Zhang Y.-J."/>
        </authorList>
    </citation>
    <scope>NUCLEOTIDE SEQUENCE</scope>
    <source>
        <strain evidence="8">HB14</strain>
    </source>
</reference>
<dbReference type="GO" id="GO:0008146">
    <property type="term" value="F:sulfotransferase activity"/>
    <property type="evidence" value="ECO:0007669"/>
    <property type="project" value="InterPro"/>
</dbReference>
<dbReference type="EMBL" id="JAMFTH010000002">
    <property type="protein sequence ID" value="MCP8899649.1"/>
    <property type="molecule type" value="Genomic_DNA"/>
</dbReference>
<dbReference type="GO" id="GO:0016051">
    <property type="term" value="P:carbohydrate biosynthetic process"/>
    <property type="evidence" value="ECO:0007669"/>
    <property type="project" value="InterPro"/>
</dbReference>
<evidence type="ECO:0000256" key="5">
    <source>
        <dbReference type="ARBA" id="ARBA00023034"/>
    </source>
</evidence>
<evidence type="ECO:0000313" key="9">
    <source>
        <dbReference type="Proteomes" id="UP001139319"/>
    </source>
</evidence>
<dbReference type="PANTHER" id="PTHR12137">
    <property type="entry name" value="CARBOHYDRATE SULFOTRANSFERASE"/>
    <property type="match status" value="1"/>
</dbReference>
<keyword evidence="6" id="KW-0472">Membrane</keyword>
<keyword evidence="3" id="KW-0812">Transmembrane</keyword>
<evidence type="ECO:0000256" key="4">
    <source>
        <dbReference type="ARBA" id="ARBA00022989"/>
    </source>
</evidence>
<dbReference type="AlphaFoldDB" id="A0A9X2HYZ1"/>
<comment type="subcellular location">
    <subcellularLocation>
        <location evidence="1">Golgi apparatus membrane</location>
        <topology evidence="1">Single-pass type II membrane protein</topology>
    </subcellularLocation>
</comment>
<keyword evidence="9" id="KW-1185">Reference proteome</keyword>
<dbReference type="InterPro" id="IPR027417">
    <property type="entry name" value="P-loop_NTPase"/>
</dbReference>
<dbReference type="Proteomes" id="UP001139319">
    <property type="component" value="Unassembled WGS sequence"/>
</dbReference>
<evidence type="ECO:0000313" key="8">
    <source>
        <dbReference type="EMBL" id="MCP8899649.1"/>
    </source>
</evidence>
<evidence type="ECO:0000256" key="3">
    <source>
        <dbReference type="ARBA" id="ARBA00022692"/>
    </source>
</evidence>
<keyword evidence="5" id="KW-0333">Golgi apparatus</keyword>
<keyword evidence="4" id="KW-1133">Transmembrane helix</keyword>
<dbReference type="SUPFAM" id="SSF52540">
    <property type="entry name" value="P-loop containing nucleoside triphosphate hydrolases"/>
    <property type="match status" value="1"/>
</dbReference>
<dbReference type="GO" id="GO:0016020">
    <property type="term" value="C:membrane"/>
    <property type="evidence" value="ECO:0007669"/>
    <property type="project" value="InterPro"/>
</dbReference>
<proteinExistence type="predicted"/>
<dbReference type="InterPro" id="IPR005331">
    <property type="entry name" value="Sulfotransferase"/>
</dbReference>
<dbReference type="PANTHER" id="PTHR12137:SF54">
    <property type="entry name" value="CARBOHYDRATE SULFOTRANSFERASE"/>
    <property type="match status" value="1"/>
</dbReference>
<keyword evidence="7" id="KW-0325">Glycoprotein</keyword>
<keyword evidence="2" id="KW-0808">Transferase</keyword>
<dbReference type="Pfam" id="PF03567">
    <property type="entry name" value="Sulfotransfer_2"/>
    <property type="match status" value="1"/>
</dbReference>
<gene>
    <name evidence="8" type="ORF">M6D89_10085</name>
</gene>
<comment type="caution">
    <text evidence="8">The sequence shown here is derived from an EMBL/GenBank/DDBJ whole genome shotgun (WGS) entry which is preliminary data.</text>
</comment>
<reference evidence="8" key="1">
    <citation type="submission" date="2022-05" db="EMBL/GenBank/DDBJ databases">
        <authorList>
            <person name="Sun H.-N."/>
        </authorList>
    </citation>
    <scope>NUCLEOTIDE SEQUENCE</scope>
    <source>
        <strain evidence="8">HB14</strain>
    </source>
</reference>